<dbReference type="PANTHER" id="PTHR11017:SF581">
    <property type="entry name" value="DISEASE RESISTANCE PROTEIN (TIR-NBS-LRR CLASS) FAMILY"/>
    <property type="match status" value="1"/>
</dbReference>
<gene>
    <name evidence="3" type="ORF">F2Q69_00063168</name>
</gene>
<dbReference type="Pfam" id="PF23282">
    <property type="entry name" value="WHD_ROQ1"/>
    <property type="match status" value="2"/>
</dbReference>
<dbReference type="InterPro" id="IPR027417">
    <property type="entry name" value="P-loop_NTPase"/>
</dbReference>
<sequence length="789" mass="89785">MTHAPEAYTLGSLSLTPPITKCHPGRLKKTRMLPKGEFKVDVMPIVEGSRIIITTGDMGLLNTCGVENLYEVKCLNDKDALKMFKQIAFQRGEETRTAAPEVWEEALTALESSLDDNITEILRISHEGLPKPHHNVFLHVACLFNGDTLQRINSLLHGPIPQSSLRIRVLAEKSLIKISTNGSVIMHKLAREMIRDNRSLSRKFLRDPQDICYALTFRDVDVMPIVEGSRIIITTGDMGLLNTCGVENLYEVKCLNDKDALKMFKQIAFQRGEETRTAAPEVWEEALTALESSLDDNITEILRISHEGLPKPHHNVFLHVACLFNGDTLQRINSLLHGPIPQSSLRIRVLAEKSLIKISTNGSVIMHKLAREMIRDNRSLSRKFLRDPQDICYALTFRDHLNQLPDLSGITSLEELVLEHCTRLKGIPESTGKKSTLKKLELSYCGGLRRALRFFIRKPTMQQHIGLEFPDAKVKMDALLNISIGGDISFDFCSKFRGTAEYVSFNCDQQIPVTSSMNLQQAPWLISECNRFNSLSIMRFSHKENGECFSFDSFPDFPDLKELKLVNLKIRKIPSGVHGIHKLEFIEKLDLSGNDFENLPEAMNGLSRLKTLWLRNCFKLKELPELTQVLTLTLTNCRNLRSLVKLSEDQGRYCLLELCLENCNNFLMHTCDSLEEAGSVEHFRDKPNEEVQQRTCFKETEMPIDVLNHQATRICHIIHLTKTTHAVMFNRHSYLYHPSGCSCCFSPACFQVNLKGSEQERSQSTVNKRLPQGLRYLEVEQTECMQVKY</sequence>
<evidence type="ECO:0000259" key="2">
    <source>
        <dbReference type="Pfam" id="PF23282"/>
    </source>
</evidence>
<dbReference type="SUPFAM" id="SSF52540">
    <property type="entry name" value="P-loop containing nucleoside triphosphate hydrolases"/>
    <property type="match status" value="2"/>
</dbReference>
<reference evidence="3" key="1">
    <citation type="submission" date="2019-12" db="EMBL/GenBank/DDBJ databases">
        <title>Genome sequencing and annotation of Brassica cretica.</title>
        <authorList>
            <person name="Studholme D.J."/>
            <person name="Sarris P."/>
        </authorList>
    </citation>
    <scope>NUCLEOTIDE SEQUENCE</scope>
    <source>
        <strain evidence="3">PFS-109/04</strain>
        <tissue evidence="3">Leaf</tissue>
    </source>
</reference>
<dbReference type="InterPro" id="IPR036390">
    <property type="entry name" value="WH_DNA-bd_sf"/>
</dbReference>
<dbReference type="InterPro" id="IPR058192">
    <property type="entry name" value="WHD_ROQ1-like"/>
</dbReference>
<dbReference type="EMBL" id="QGKX02000095">
    <property type="protein sequence ID" value="KAF3574201.1"/>
    <property type="molecule type" value="Genomic_DNA"/>
</dbReference>
<evidence type="ECO:0000313" key="4">
    <source>
        <dbReference type="Proteomes" id="UP000712600"/>
    </source>
</evidence>
<dbReference type="Proteomes" id="UP000712600">
    <property type="component" value="Unassembled WGS sequence"/>
</dbReference>
<dbReference type="InterPro" id="IPR032675">
    <property type="entry name" value="LRR_dom_sf"/>
</dbReference>
<dbReference type="Gene3D" id="3.80.10.10">
    <property type="entry name" value="Ribonuclease Inhibitor"/>
    <property type="match status" value="2"/>
</dbReference>
<evidence type="ECO:0000313" key="3">
    <source>
        <dbReference type="EMBL" id="KAF3574201.1"/>
    </source>
</evidence>
<dbReference type="PANTHER" id="PTHR11017">
    <property type="entry name" value="LEUCINE-RICH REPEAT-CONTAINING PROTEIN"/>
    <property type="match status" value="1"/>
</dbReference>
<proteinExistence type="predicted"/>
<feature type="domain" description="Disease resistance protein Roq1-like winged-helix" evidence="2">
    <location>
        <begin position="134"/>
        <end position="196"/>
    </location>
</feature>
<dbReference type="AlphaFoldDB" id="A0A8S9RNJ9"/>
<keyword evidence="1" id="KW-0677">Repeat</keyword>
<accession>A0A8S9RNJ9</accession>
<dbReference type="SUPFAM" id="SSF46785">
    <property type="entry name" value="Winged helix' DNA-binding domain"/>
    <property type="match status" value="2"/>
</dbReference>
<comment type="caution">
    <text evidence="3">The sequence shown here is derived from an EMBL/GenBank/DDBJ whole genome shotgun (WGS) entry which is preliminary data.</text>
</comment>
<dbReference type="SUPFAM" id="SSF52058">
    <property type="entry name" value="L domain-like"/>
    <property type="match status" value="1"/>
</dbReference>
<dbReference type="GO" id="GO:0006952">
    <property type="term" value="P:defense response"/>
    <property type="evidence" value="ECO:0007669"/>
    <property type="project" value="InterPro"/>
</dbReference>
<evidence type="ECO:0000256" key="1">
    <source>
        <dbReference type="ARBA" id="ARBA00022737"/>
    </source>
</evidence>
<name>A0A8S9RNJ9_BRACR</name>
<protein>
    <recommendedName>
        <fullName evidence="2">Disease resistance protein Roq1-like winged-helix domain-containing protein</fullName>
    </recommendedName>
</protein>
<feature type="domain" description="Disease resistance protein Roq1-like winged-helix" evidence="2">
    <location>
        <begin position="314"/>
        <end position="376"/>
    </location>
</feature>
<dbReference type="InterPro" id="IPR044974">
    <property type="entry name" value="Disease_R_plants"/>
</dbReference>
<organism evidence="3 4">
    <name type="scientific">Brassica cretica</name>
    <name type="common">Mustard</name>
    <dbReference type="NCBI Taxonomy" id="69181"/>
    <lineage>
        <taxon>Eukaryota</taxon>
        <taxon>Viridiplantae</taxon>
        <taxon>Streptophyta</taxon>
        <taxon>Embryophyta</taxon>
        <taxon>Tracheophyta</taxon>
        <taxon>Spermatophyta</taxon>
        <taxon>Magnoliopsida</taxon>
        <taxon>eudicotyledons</taxon>
        <taxon>Gunneridae</taxon>
        <taxon>Pentapetalae</taxon>
        <taxon>rosids</taxon>
        <taxon>malvids</taxon>
        <taxon>Brassicales</taxon>
        <taxon>Brassicaceae</taxon>
        <taxon>Brassiceae</taxon>
        <taxon>Brassica</taxon>
    </lineage>
</organism>